<feature type="region of interest" description="Disordered" evidence="1">
    <location>
        <begin position="56"/>
        <end position="82"/>
    </location>
</feature>
<gene>
    <name evidence="2" type="ORF">Tci_931561</name>
</gene>
<proteinExistence type="predicted"/>
<dbReference type="AlphaFoldDB" id="A0A699XHR7"/>
<comment type="caution">
    <text evidence="2">The sequence shown here is derived from an EMBL/GenBank/DDBJ whole genome shotgun (WGS) entry which is preliminary data.</text>
</comment>
<feature type="non-terminal residue" evidence="2">
    <location>
        <position position="82"/>
    </location>
</feature>
<evidence type="ECO:0000256" key="1">
    <source>
        <dbReference type="SAM" id="MobiDB-lite"/>
    </source>
</evidence>
<sequence>PGNEHQARQRFKTGQKLERAYRLYVAKPNGGEGGEREIHTVQQAAVEMPLQAAPVRVGDDQPVGKGEAPDLQGMGNHRAENA</sequence>
<name>A0A699XHR7_TANCI</name>
<evidence type="ECO:0000313" key="2">
    <source>
        <dbReference type="EMBL" id="GFD59592.1"/>
    </source>
</evidence>
<reference evidence="2" key="1">
    <citation type="journal article" date="2019" name="Sci. Rep.">
        <title>Draft genome of Tanacetum cinerariifolium, the natural source of mosquito coil.</title>
        <authorList>
            <person name="Yamashiro T."/>
            <person name="Shiraishi A."/>
            <person name="Satake H."/>
            <person name="Nakayama K."/>
        </authorList>
    </citation>
    <scope>NUCLEOTIDE SEQUENCE</scope>
</reference>
<feature type="non-terminal residue" evidence="2">
    <location>
        <position position="1"/>
    </location>
</feature>
<dbReference type="EMBL" id="BKCJ011867032">
    <property type="protein sequence ID" value="GFD59592.1"/>
    <property type="molecule type" value="Genomic_DNA"/>
</dbReference>
<protein>
    <submittedName>
        <fullName evidence="2">Uncharacterized protein</fullName>
    </submittedName>
</protein>
<accession>A0A699XHR7</accession>
<organism evidence="2">
    <name type="scientific">Tanacetum cinerariifolium</name>
    <name type="common">Dalmatian daisy</name>
    <name type="synonym">Chrysanthemum cinerariifolium</name>
    <dbReference type="NCBI Taxonomy" id="118510"/>
    <lineage>
        <taxon>Eukaryota</taxon>
        <taxon>Viridiplantae</taxon>
        <taxon>Streptophyta</taxon>
        <taxon>Embryophyta</taxon>
        <taxon>Tracheophyta</taxon>
        <taxon>Spermatophyta</taxon>
        <taxon>Magnoliopsida</taxon>
        <taxon>eudicotyledons</taxon>
        <taxon>Gunneridae</taxon>
        <taxon>Pentapetalae</taxon>
        <taxon>asterids</taxon>
        <taxon>campanulids</taxon>
        <taxon>Asterales</taxon>
        <taxon>Asteraceae</taxon>
        <taxon>Asteroideae</taxon>
        <taxon>Anthemideae</taxon>
        <taxon>Anthemidinae</taxon>
        <taxon>Tanacetum</taxon>
    </lineage>
</organism>